<accession>X1JWZ8</accession>
<proteinExistence type="predicted"/>
<gene>
    <name evidence="1" type="ORF">S03H2_47790</name>
</gene>
<protein>
    <submittedName>
        <fullName evidence="1">Uncharacterized protein</fullName>
    </submittedName>
</protein>
<organism evidence="1">
    <name type="scientific">marine sediment metagenome</name>
    <dbReference type="NCBI Taxonomy" id="412755"/>
    <lineage>
        <taxon>unclassified sequences</taxon>
        <taxon>metagenomes</taxon>
        <taxon>ecological metagenomes</taxon>
    </lineage>
</organism>
<name>X1JWZ8_9ZZZZ</name>
<comment type="caution">
    <text evidence="1">The sequence shown here is derived from an EMBL/GenBank/DDBJ whole genome shotgun (WGS) entry which is preliminary data.</text>
</comment>
<dbReference type="EMBL" id="BARU01030083">
    <property type="protein sequence ID" value="GAH74308.1"/>
    <property type="molecule type" value="Genomic_DNA"/>
</dbReference>
<reference evidence="1" key="1">
    <citation type="journal article" date="2014" name="Front. Microbiol.">
        <title>High frequency of phylogenetically diverse reductive dehalogenase-homologous genes in deep subseafloor sedimentary metagenomes.</title>
        <authorList>
            <person name="Kawai M."/>
            <person name="Futagami T."/>
            <person name="Toyoda A."/>
            <person name="Takaki Y."/>
            <person name="Nishi S."/>
            <person name="Hori S."/>
            <person name="Arai W."/>
            <person name="Tsubouchi T."/>
            <person name="Morono Y."/>
            <person name="Uchiyama I."/>
            <person name="Ito T."/>
            <person name="Fujiyama A."/>
            <person name="Inagaki F."/>
            <person name="Takami H."/>
        </authorList>
    </citation>
    <scope>NUCLEOTIDE SEQUENCE</scope>
    <source>
        <strain evidence="1">Expedition CK06-06</strain>
    </source>
</reference>
<sequence length="85" mass="10013">MESKEERSRRQVANTNKYEIRFLGSFKDGMVWNNTNEPYIDLKERIFHIVGGTKSSEHLVPVGGTMWDRFSVPKKLMKVIRLVRE</sequence>
<evidence type="ECO:0000313" key="1">
    <source>
        <dbReference type="EMBL" id="GAH74308.1"/>
    </source>
</evidence>
<dbReference type="AlphaFoldDB" id="X1JWZ8"/>